<dbReference type="EMBL" id="NAJM01000025">
    <property type="protein sequence ID" value="RVX70045.1"/>
    <property type="molecule type" value="Genomic_DNA"/>
</dbReference>
<keyword evidence="2" id="KW-0812">Transmembrane</keyword>
<feature type="transmembrane region" description="Helical" evidence="2">
    <location>
        <begin position="180"/>
        <end position="202"/>
    </location>
</feature>
<keyword evidence="2" id="KW-0472">Membrane</keyword>
<evidence type="ECO:0008006" key="5">
    <source>
        <dbReference type="Google" id="ProtNLM"/>
    </source>
</evidence>
<evidence type="ECO:0000256" key="1">
    <source>
        <dbReference type="SAM" id="MobiDB-lite"/>
    </source>
</evidence>
<organism evidence="3 4">
    <name type="scientific">Exophiala mesophila</name>
    <name type="common">Black yeast-like fungus</name>
    <dbReference type="NCBI Taxonomy" id="212818"/>
    <lineage>
        <taxon>Eukaryota</taxon>
        <taxon>Fungi</taxon>
        <taxon>Dikarya</taxon>
        <taxon>Ascomycota</taxon>
        <taxon>Pezizomycotina</taxon>
        <taxon>Eurotiomycetes</taxon>
        <taxon>Chaetothyriomycetidae</taxon>
        <taxon>Chaetothyriales</taxon>
        <taxon>Herpotrichiellaceae</taxon>
        <taxon>Exophiala</taxon>
    </lineage>
</organism>
<accession>A0A438N328</accession>
<dbReference type="PANTHER" id="PTHR37919">
    <property type="entry name" value="PROTEIN CBG05606"/>
    <property type="match status" value="1"/>
</dbReference>
<dbReference type="VEuPathDB" id="FungiDB:PV10_08920"/>
<comment type="caution">
    <text evidence="3">The sequence shown here is derived from an EMBL/GenBank/DDBJ whole genome shotgun (WGS) entry which is preliminary data.</text>
</comment>
<feature type="transmembrane region" description="Helical" evidence="2">
    <location>
        <begin position="68"/>
        <end position="87"/>
    </location>
</feature>
<dbReference type="OrthoDB" id="60858at2759"/>
<protein>
    <recommendedName>
        <fullName evidence="5">EXPERA domain-containing protein</fullName>
    </recommendedName>
</protein>
<proteinExistence type="predicted"/>
<reference evidence="3 4" key="1">
    <citation type="submission" date="2017-03" db="EMBL/GenBank/DDBJ databases">
        <title>Genomes of endolithic fungi from Antarctica.</title>
        <authorList>
            <person name="Coleine C."/>
            <person name="Masonjones S."/>
            <person name="Stajich J.E."/>
        </authorList>
    </citation>
    <scope>NUCLEOTIDE SEQUENCE [LARGE SCALE GENOMIC DNA]</scope>
    <source>
        <strain evidence="3 4">CCFEE 6314</strain>
    </source>
</reference>
<feature type="region of interest" description="Disordered" evidence="1">
    <location>
        <begin position="1"/>
        <end position="54"/>
    </location>
</feature>
<feature type="transmembrane region" description="Helical" evidence="2">
    <location>
        <begin position="222"/>
        <end position="243"/>
    </location>
</feature>
<feature type="compositionally biased region" description="Polar residues" evidence="1">
    <location>
        <begin position="20"/>
        <end position="40"/>
    </location>
</feature>
<evidence type="ECO:0000256" key="2">
    <source>
        <dbReference type="SAM" id="Phobius"/>
    </source>
</evidence>
<dbReference type="Proteomes" id="UP000288859">
    <property type="component" value="Unassembled WGS sequence"/>
</dbReference>
<keyword evidence="2" id="KW-1133">Transmembrane helix</keyword>
<sequence>MVSTRHHPRPFPEPTTPTPNRATNGTASPNSSLTKMNGTTDPRKGRADKTSSVGEGNGFIHTITPLTMIWLSVSVPLVIWDTCYIFLRPHTMPGGRLHYPVWKPYALYGTIDYIYGWPAWNGHNGFTAAQGALNAVETSMYIYYLVVIFQTSAKGLYTFSDFHTLAHGSRHTRLRAPGMAKAVVILFSATVMTLSKTVLYWLNEYYSGFANIGHNSAWNLGWLWILPNGLWLVFPTVLVYLLGCEIINGLDGSPHEKQD</sequence>
<dbReference type="AlphaFoldDB" id="A0A438N328"/>
<evidence type="ECO:0000313" key="4">
    <source>
        <dbReference type="Proteomes" id="UP000288859"/>
    </source>
</evidence>
<name>A0A438N328_EXOME</name>
<gene>
    <name evidence="3" type="ORF">B0A52_06217</name>
</gene>
<dbReference type="PANTHER" id="PTHR37919:SF2">
    <property type="entry name" value="EXPERA DOMAIN-CONTAINING PROTEIN"/>
    <property type="match status" value="1"/>
</dbReference>
<evidence type="ECO:0000313" key="3">
    <source>
        <dbReference type="EMBL" id="RVX70045.1"/>
    </source>
</evidence>